<accession>A0A315Z5W5</accession>
<proteinExistence type="predicted"/>
<dbReference type="EMBL" id="QGDO01000007">
    <property type="protein sequence ID" value="PWJ38599.1"/>
    <property type="molecule type" value="Genomic_DNA"/>
</dbReference>
<dbReference type="Pfam" id="PF10604">
    <property type="entry name" value="Polyketide_cyc2"/>
    <property type="match status" value="1"/>
</dbReference>
<dbReference type="OrthoDB" id="9807923at2"/>
<dbReference type="InterPro" id="IPR019587">
    <property type="entry name" value="Polyketide_cyclase/dehydratase"/>
</dbReference>
<dbReference type="InterPro" id="IPR023393">
    <property type="entry name" value="START-like_dom_sf"/>
</dbReference>
<dbReference type="AlphaFoldDB" id="A0A315Z5W5"/>
<protein>
    <submittedName>
        <fullName evidence="1">Polyketide cyclase/dehydrase/lipid transport protein</fullName>
    </submittedName>
</protein>
<reference evidence="1 2" key="1">
    <citation type="submission" date="2018-03" db="EMBL/GenBank/DDBJ databases">
        <title>Genomic Encyclopedia of Archaeal and Bacterial Type Strains, Phase II (KMG-II): from individual species to whole genera.</title>
        <authorList>
            <person name="Goeker M."/>
        </authorList>
    </citation>
    <scope>NUCLEOTIDE SEQUENCE [LARGE SCALE GENOMIC DNA]</scope>
    <source>
        <strain evidence="1 2">DSM 28229</strain>
    </source>
</reference>
<dbReference type="Proteomes" id="UP000245535">
    <property type="component" value="Unassembled WGS sequence"/>
</dbReference>
<sequence length="177" mass="20029">MKFFRNLLLGSGSMMLLLFIVSSFFPSDLVVQREITINATKAEVYQEIAILRNWTHWALSEDEIKQVQGQFEGNIEGTGATYSWYLEDGVQNQMEITKTEGDSLIEMTTKTSAGYLATTTFIVKDVNGKTKVTWNEISDLGWNPVNKILIGLVDAESQIGEKYQLALETLKNYIEKE</sequence>
<gene>
    <name evidence="1" type="ORF">BC781_107189</name>
</gene>
<keyword evidence="2" id="KW-1185">Reference proteome</keyword>
<dbReference type="SUPFAM" id="SSF55961">
    <property type="entry name" value="Bet v1-like"/>
    <property type="match status" value="1"/>
</dbReference>
<organism evidence="1 2">
    <name type="scientific">Sediminitomix flava</name>
    <dbReference type="NCBI Taxonomy" id="379075"/>
    <lineage>
        <taxon>Bacteria</taxon>
        <taxon>Pseudomonadati</taxon>
        <taxon>Bacteroidota</taxon>
        <taxon>Cytophagia</taxon>
        <taxon>Cytophagales</taxon>
        <taxon>Flammeovirgaceae</taxon>
        <taxon>Sediminitomix</taxon>
    </lineage>
</organism>
<evidence type="ECO:0000313" key="1">
    <source>
        <dbReference type="EMBL" id="PWJ38599.1"/>
    </source>
</evidence>
<comment type="caution">
    <text evidence="1">The sequence shown here is derived from an EMBL/GenBank/DDBJ whole genome shotgun (WGS) entry which is preliminary data.</text>
</comment>
<dbReference type="RefSeq" id="WP_109621819.1">
    <property type="nucleotide sequence ID" value="NZ_QGDO01000007.1"/>
</dbReference>
<dbReference type="Gene3D" id="3.30.530.20">
    <property type="match status" value="1"/>
</dbReference>
<evidence type="ECO:0000313" key="2">
    <source>
        <dbReference type="Proteomes" id="UP000245535"/>
    </source>
</evidence>
<name>A0A315Z5W5_SEDFL</name>